<comment type="caution">
    <text evidence="2">The sequence shown here is derived from an EMBL/GenBank/DDBJ whole genome shotgun (WGS) entry which is preliminary data.</text>
</comment>
<sequence>MSTHQLFQPIEATEFRVVHLLPGKSDDEIRCVLETRPSGIKTRYMALSYQWGDSSNTRPIRIAHLGPPIRHAAVASPKKFHDGWLAALKRIGKTLRAAAEQYGFHIRVISWCLGTWLLWWLISPLPVGPPSWLSWIPRDVYIAVMCMMCGTGPVGITTKAVKLVVEVARTKPWLLARDFDIRRTEHLHFGALRVTNNLELALRYLRQERRPRTLWIDAMCINQADEDEKKMQIQRMDLVYANASSVVIWLGGYHGIENGDICEESSVAKDGNCVHRRQINAAFHLSWCRSGWRNLLPWYFHREKERQAKEALAGLRDVYARGWWNRLWVIQEVALATGRVEIQCGHTKCEYPDFRSAQLSVAMRYPRNQALRQQFGPSERIGETIRHFGYSTFHDQGGDTAKMLSRGMSKVWGRFSNDRSLHEIPFHEEPFVRRLHRVLVKTAGQFQCRDGRDRLYAVMGIAGGAKMGNATMLAGFMGFIGSHAASSSLARLMDSIFLSSAGSHLKSLSFALGFASSLWTIFYDWRVKHWTISRPEYIVTGYREVLDAVAGAPQKQPSRVRFFTGLARYLSTETGSLAFLDAAACGEDADEDMPSWVPNWTREVGEPAYEFLTGFQEDNATDAFRFVEDGTALELLGRSRGAVHVVQTTAELNLTQSAPWHSAFEKCLALPVDGRQAVKTAMEVIREIVTTSANLTDAEEELLSLSVKLVETSLETGAELLSAGGPVLVYSFDKRAGEMGYLRAGQAARGDRIVFVPGCFHHLVLRRLHPHTRPAAEGTRWKLVGLLTMGQASWSKGGCSKGEWAQYRKDGEVFKYTIV</sequence>
<reference evidence="2" key="2">
    <citation type="submission" date="2023-06" db="EMBL/GenBank/DDBJ databases">
        <authorList>
            <consortium name="Lawrence Berkeley National Laboratory"/>
            <person name="Haridas S."/>
            <person name="Hensen N."/>
            <person name="Bonometti L."/>
            <person name="Westerberg I."/>
            <person name="Brannstrom I.O."/>
            <person name="Guillou S."/>
            <person name="Cros-Aarteil S."/>
            <person name="Calhoun S."/>
            <person name="Kuo A."/>
            <person name="Mondo S."/>
            <person name="Pangilinan J."/>
            <person name="Riley R."/>
            <person name="Labutti K."/>
            <person name="Andreopoulos B."/>
            <person name="Lipzen A."/>
            <person name="Chen C."/>
            <person name="Yanf M."/>
            <person name="Daum C."/>
            <person name="Ng V."/>
            <person name="Clum A."/>
            <person name="Steindorff A."/>
            <person name="Ohm R."/>
            <person name="Martin F."/>
            <person name="Silar P."/>
            <person name="Natvig D."/>
            <person name="Lalanne C."/>
            <person name="Gautier V."/>
            <person name="Ament-Velasquez S.L."/>
            <person name="Kruys A."/>
            <person name="Hutchinson M.I."/>
            <person name="Powell A.J."/>
            <person name="Barry K."/>
            <person name="Miller A.N."/>
            <person name="Grigoriev I.V."/>
            <person name="Debuchy R."/>
            <person name="Gladieux P."/>
            <person name="Thoren M.H."/>
            <person name="Johannesson H."/>
        </authorList>
    </citation>
    <scope>NUCLEOTIDE SEQUENCE</scope>
    <source>
        <strain evidence="2">SMH4131-1</strain>
    </source>
</reference>
<dbReference type="EMBL" id="JAUEPO010000002">
    <property type="protein sequence ID" value="KAK3333071.1"/>
    <property type="molecule type" value="Genomic_DNA"/>
</dbReference>
<dbReference type="InterPro" id="IPR052895">
    <property type="entry name" value="HetReg/Transcr_Mod"/>
</dbReference>
<dbReference type="AlphaFoldDB" id="A0AAE0IXF3"/>
<dbReference type="PANTHER" id="PTHR24148:SF64">
    <property type="entry name" value="HETEROKARYON INCOMPATIBILITY DOMAIN-CONTAINING PROTEIN"/>
    <property type="match status" value="1"/>
</dbReference>
<organism evidence="2 3">
    <name type="scientific">Cercophora scortea</name>
    <dbReference type="NCBI Taxonomy" id="314031"/>
    <lineage>
        <taxon>Eukaryota</taxon>
        <taxon>Fungi</taxon>
        <taxon>Dikarya</taxon>
        <taxon>Ascomycota</taxon>
        <taxon>Pezizomycotina</taxon>
        <taxon>Sordariomycetes</taxon>
        <taxon>Sordariomycetidae</taxon>
        <taxon>Sordariales</taxon>
        <taxon>Lasiosphaeriaceae</taxon>
        <taxon>Cercophora</taxon>
    </lineage>
</organism>
<reference evidence="2" key="1">
    <citation type="journal article" date="2023" name="Mol. Phylogenet. Evol.">
        <title>Genome-scale phylogeny and comparative genomics of the fungal order Sordariales.</title>
        <authorList>
            <person name="Hensen N."/>
            <person name="Bonometti L."/>
            <person name="Westerberg I."/>
            <person name="Brannstrom I.O."/>
            <person name="Guillou S."/>
            <person name="Cros-Aarteil S."/>
            <person name="Calhoun S."/>
            <person name="Haridas S."/>
            <person name="Kuo A."/>
            <person name="Mondo S."/>
            <person name="Pangilinan J."/>
            <person name="Riley R."/>
            <person name="LaButti K."/>
            <person name="Andreopoulos B."/>
            <person name="Lipzen A."/>
            <person name="Chen C."/>
            <person name="Yan M."/>
            <person name="Daum C."/>
            <person name="Ng V."/>
            <person name="Clum A."/>
            <person name="Steindorff A."/>
            <person name="Ohm R.A."/>
            <person name="Martin F."/>
            <person name="Silar P."/>
            <person name="Natvig D.O."/>
            <person name="Lalanne C."/>
            <person name="Gautier V."/>
            <person name="Ament-Velasquez S.L."/>
            <person name="Kruys A."/>
            <person name="Hutchinson M.I."/>
            <person name="Powell A.J."/>
            <person name="Barry K."/>
            <person name="Miller A.N."/>
            <person name="Grigoriev I.V."/>
            <person name="Debuchy R."/>
            <person name="Gladieux P."/>
            <person name="Hiltunen Thoren M."/>
            <person name="Johannesson H."/>
        </authorList>
    </citation>
    <scope>NUCLEOTIDE SEQUENCE</scope>
    <source>
        <strain evidence="2">SMH4131-1</strain>
    </source>
</reference>
<name>A0AAE0IXF3_9PEZI</name>
<proteinExistence type="predicted"/>
<dbReference type="InterPro" id="IPR010730">
    <property type="entry name" value="HET"/>
</dbReference>
<accession>A0AAE0IXF3</accession>
<gene>
    <name evidence="2" type="ORF">B0T19DRAFT_417072</name>
</gene>
<feature type="domain" description="Heterokaryon incompatibility" evidence="1">
    <location>
        <begin position="190"/>
        <end position="332"/>
    </location>
</feature>
<dbReference type="PANTHER" id="PTHR24148">
    <property type="entry name" value="ANKYRIN REPEAT DOMAIN-CONTAINING PROTEIN 39 HOMOLOG-RELATED"/>
    <property type="match status" value="1"/>
</dbReference>
<keyword evidence="3" id="KW-1185">Reference proteome</keyword>
<evidence type="ECO:0000313" key="3">
    <source>
        <dbReference type="Proteomes" id="UP001286456"/>
    </source>
</evidence>
<evidence type="ECO:0000313" key="2">
    <source>
        <dbReference type="EMBL" id="KAK3333071.1"/>
    </source>
</evidence>
<dbReference type="Pfam" id="PF06985">
    <property type="entry name" value="HET"/>
    <property type="match status" value="1"/>
</dbReference>
<protein>
    <submittedName>
        <fullName evidence="2">Heterokaryon incompatibility protein-domain-containing protein</fullName>
    </submittedName>
</protein>
<dbReference type="Proteomes" id="UP001286456">
    <property type="component" value="Unassembled WGS sequence"/>
</dbReference>
<evidence type="ECO:0000259" key="1">
    <source>
        <dbReference type="Pfam" id="PF06985"/>
    </source>
</evidence>